<dbReference type="Gene3D" id="3.30.428.10">
    <property type="entry name" value="HIT-like"/>
    <property type="match status" value="1"/>
</dbReference>
<feature type="binding site" evidence="10">
    <location>
        <begin position="397"/>
        <end position="400"/>
    </location>
    <ligand>
        <name>substrate</name>
    </ligand>
</feature>
<dbReference type="PROSITE" id="PS51084">
    <property type="entry name" value="HIT_2"/>
    <property type="match status" value="1"/>
</dbReference>
<keyword evidence="5" id="KW-0511">Multifunctional enzyme</keyword>
<dbReference type="Pfam" id="PF00795">
    <property type="entry name" value="CN_hydrolase"/>
    <property type="match status" value="1"/>
</dbReference>
<dbReference type="InterPro" id="IPR003010">
    <property type="entry name" value="C-N_Hydrolase"/>
</dbReference>
<evidence type="ECO:0000256" key="8">
    <source>
        <dbReference type="ARBA" id="ARBA00061127"/>
    </source>
</evidence>
<feature type="domain" description="CN hydrolase" evidence="14">
    <location>
        <begin position="19"/>
        <end position="269"/>
    </location>
</feature>
<evidence type="ECO:0000259" key="15">
    <source>
        <dbReference type="PROSITE" id="PS51084"/>
    </source>
</evidence>
<evidence type="ECO:0000256" key="12">
    <source>
        <dbReference type="PROSITE-ProRule" id="PRU00464"/>
    </source>
</evidence>
<feature type="binding site" evidence="10">
    <location>
        <position position="335"/>
    </location>
    <ligand>
        <name>substrate</name>
    </ligand>
</feature>
<evidence type="ECO:0000313" key="16">
    <source>
        <dbReference type="EMBL" id="KAK7102718.1"/>
    </source>
</evidence>
<keyword evidence="17" id="KW-1185">Reference proteome</keyword>
<accession>A0AAN9BCH9</accession>
<dbReference type="PANTHER" id="PTHR23088:SF27">
    <property type="entry name" value="DEAMINATED GLUTATHIONE AMIDASE"/>
    <property type="match status" value="1"/>
</dbReference>
<dbReference type="GO" id="GO:0016811">
    <property type="term" value="F:hydrolase activity, acting on carbon-nitrogen (but not peptide) bonds, in linear amides"/>
    <property type="evidence" value="ECO:0007669"/>
    <property type="project" value="InterPro"/>
</dbReference>
<evidence type="ECO:0000256" key="13">
    <source>
        <dbReference type="RuleBase" id="RU366076"/>
    </source>
</evidence>
<dbReference type="InterPro" id="IPR045254">
    <property type="entry name" value="Nit1/2_C-N_Hydrolase"/>
</dbReference>
<reference evidence="16 17" key="1">
    <citation type="submission" date="2024-02" db="EMBL/GenBank/DDBJ databases">
        <title>Chromosome-scale genome assembly of the rough periwinkle Littorina saxatilis.</title>
        <authorList>
            <person name="De Jode A."/>
            <person name="Faria R."/>
            <person name="Formenti G."/>
            <person name="Sims Y."/>
            <person name="Smith T.P."/>
            <person name="Tracey A."/>
            <person name="Wood J.M.D."/>
            <person name="Zagrodzka Z.B."/>
            <person name="Johannesson K."/>
            <person name="Butlin R.K."/>
            <person name="Leder E.H."/>
        </authorList>
    </citation>
    <scope>NUCLEOTIDE SEQUENCE [LARGE SCALE GENOMIC DNA]</scope>
    <source>
        <strain evidence="16">Snail1</strain>
        <tissue evidence="16">Muscle</tissue>
    </source>
</reference>
<dbReference type="CDD" id="cd07572">
    <property type="entry name" value="nit"/>
    <property type="match status" value="1"/>
</dbReference>
<dbReference type="FunFam" id="3.30.428.10:FF:000011">
    <property type="entry name" value="Fragile histidine triad"/>
    <property type="match status" value="1"/>
</dbReference>
<evidence type="ECO:0000256" key="7">
    <source>
        <dbReference type="ARBA" id="ARBA00057461"/>
    </source>
</evidence>
<dbReference type="InterPro" id="IPR036265">
    <property type="entry name" value="HIT-like_sf"/>
</dbReference>
<protein>
    <recommendedName>
        <fullName evidence="13">Bis(5'-adenosyl)-triphosphatase</fullName>
        <ecNumber evidence="13">3.6.1.29</ecNumber>
    </recommendedName>
</protein>
<evidence type="ECO:0000256" key="1">
    <source>
        <dbReference type="ARBA" id="ARBA00001936"/>
    </source>
</evidence>
<dbReference type="CDD" id="cd01275">
    <property type="entry name" value="FHIT"/>
    <property type="match status" value="1"/>
</dbReference>
<comment type="cofactor">
    <cofactor evidence="1 13">
        <name>Mn(2+)</name>
        <dbReference type="ChEBI" id="CHEBI:29035"/>
    </cofactor>
</comment>
<comment type="function">
    <text evidence="7">Cleaves A-5'-PPP-5'A to yield AMP and ADP.</text>
</comment>
<dbReference type="EMBL" id="JBAMIC010000010">
    <property type="protein sequence ID" value="KAK7102718.1"/>
    <property type="molecule type" value="Genomic_DNA"/>
</dbReference>
<dbReference type="PANTHER" id="PTHR23088">
    <property type="entry name" value="NITRILASE-RELATED"/>
    <property type="match status" value="1"/>
</dbReference>
<feature type="binding site" evidence="10">
    <location>
        <position position="391"/>
    </location>
    <ligand>
        <name>substrate</name>
    </ligand>
</feature>
<dbReference type="SUPFAM" id="SSF56317">
    <property type="entry name" value="Carbon-nitrogen hydrolase"/>
    <property type="match status" value="1"/>
</dbReference>
<dbReference type="PROSITE" id="PS00892">
    <property type="entry name" value="HIT_1"/>
    <property type="match status" value="1"/>
</dbReference>
<evidence type="ECO:0000256" key="2">
    <source>
        <dbReference type="ARBA" id="ARBA00011881"/>
    </source>
</evidence>
<dbReference type="AlphaFoldDB" id="A0AAN9BCH9"/>
<comment type="similarity">
    <text evidence="8">In the N-terminal section; belongs to the UPF0012 family.</text>
</comment>
<evidence type="ECO:0000256" key="5">
    <source>
        <dbReference type="ARBA" id="ARBA00023268"/>
    </source>
</evidence>
<evidence type="ECO:0000259" key="14">
    <source>
        <dbReference type="PROSITE" id="PS50263"/>
    </source>
</evidence>
<feature type="short sequence motif" description="Histidine triad motif" evidence="12">
    <location>
        <begin position="402"/>
        <end position="406"/>
    </location>
</feature>
<feature type="site" description="Important for induction of apoptosis" evidence="11">
    <location>
        <position position="422"/>
    </location>
</feature>
<dbReference type="GO" id="GO:0000166">
    <property type="term" value="F:nucleotide binding"/>
    <property type="evidence" value="ECO:0007669"/>
    <property type="project" value="UniProtKB-KW"/>
</dbReference>
<dbReference type="InterPro" id="IPR011146">
    <property type="entry name" value="HIT-like"/>
</dbReference>
<evidence type="ECO:0000313" key="17">
    <source>
        <dbReference type="Proteomes" id="UP001374579"/>
    </source>
</evidence>
<evidence type="ECO:0000256" key="4">
    <source>
        <dbReference type="ARBA" id="ARBA00022801"/>
    </source>
</evidence>
<evidence type="ECO:0000256" key="10">
    <source>
        <dbReference type="PIRSR" id="PIRSR639383-2"/>
    </source>
</evidence>
<dbReference type="SUPFAM" id="SSF54197">
    <property type="entry name" value="HIT-like"/>
    <property type="match status" value="1"/>
</dbReference>
<dbReference type="PROSITE" id="PS01227">
    <property type="entry name" value="UPF0012"/>
    <property type="match status" value="1"/>
</dbReference>
<dbReference type="InterPro" id="IPR036526">
    <property type="entry name" value="C-N_Hydrolase_sf"/>
</dbReference>
<feature type="binding site" evidence="10">
    <location>
        <position position="406"/>
    </location>
    <ligand>
        <name>substrate</name>
    </ligand>
</feature>
<dbReference type="PROSITE" id="PS50263">
    <property type="entry name" value="CN_HYDROLASE"/>
    <property type="match status" value="1"/>
</dbReference>
<dbReference type="Pfam" id="PF01230">
    <property type="entry name" value="HIT"/>
    <property type="match status" value="1"/>
</dbReference>
<keyword evidence="4 13" id="KW-0378">Hydrolase</keyword>
<sequence>MASTSNGVPPTNKMLEAKSLVGVCQMTSTSDKEANFAVCRSLIEKAKMRGVQMMYFPEACDYIADSKEQSMQMAESLDGDLVSRYRDAARQHQLWLSIGGFHQKGPESDPTRVQNTHIIIDDEGNIRATYNKTHLFDLDLQGRVRLCESDYTVPGQSIVTPVSTPVGRVALSTCYDVRFPELSIALAQQGADILTFPSAFTQTTGMAHWEVLLRARAIENQCYVVAAAQTGKHNAKRTSYGHAMIVDPWGTVIAQCKEGTDIAVGEVDLAYLAQIRQDMPVWKHRRHDLYSQVIPLQSTSVSDDLDKQTTYQFGHVHMESSCVFARTSLSFAFVNIKPVLPGHMLIASLRPVERLSDLTQAEVSDLFSLVQRVSNLTQRLFNASAVTVAVQDGPDAGQTVKHVHVHIMPRKPGDFEENDDIYYELQKHDRELSAKSPGMRTVEQMAEEASMMRAAFKDSL</sequence>
<comment type="subunit">
    <text evidence="2">Homotetramer.</text>
</comment>
<proteinExistence type="inferred from homology"/>
<dbReference type="Gene3D" id="3.60.110.10">
    <property type="entry name" value="Carbon-nitrogen hydrolase"/>
    <property type="match status" value="1"/>
</dbReference>
<keyword evidence="3 13" id="KW-0547">Nucleotide-binding</keyword>
<feature type="active site" description="Tele-AMP-histidine intermediate" evidence="9">
    <location>
        <position position="404"/>
    </location>
</feature>
<organism evidence="16 17">
    <name type="scientific">Littorina saxatilis</name>
    <dbReference type="NCBI Taxonomy" id="31220"/>
    <lineage>
        <taxon>Eukaryota</taxon>
        <taxon>Metazoa</taxon>
        <taxon>Spiralia</taxon>
        <taxon>Lophotrochozoa</taxon>
        <taxon>Mollusca</taxon>
        <taxon>Gastropoda</taxon>
        <taxon>Caenogastropoda</taxon>
        <taxon>Littorinimorpha</taxon>
        <taxon>Littorinoidea</taxon>
        <taxon>Littorinidae</taxon>
        <taxon>Littorina</taxon>
    </lineage>
</organism>
<dbReference type="EC" id="3.6.1.29" evidence="13"/>
<evidence type="ECO:0000256" key="11">
    <source>
        <dbReference type="PIRSR" id="PIRSR639383-3"/>
    </source>
</evidence>
<evidence type="ECO:0000256" key="9">
    <source>
        <dbReference type="PIRSR" id="PIRSR639383-1"/>
    </source>
</evidence>
<dbReference type="InterPro" id="IPR019808">
    <property type="entry name" value="Histidine_triad_CS"/>
</dbReference>
<dbReference type="FunFam" id="3.60.110.10:FF:000005">
    <property type="entry name" value="nitrilase homolog 1 isoform X1"/>
    <property type="match status" value="1"/>
</dbReference>
<dbReference type="InterPro" id="IPR039383">
    <property type="entry name" value="FHIT"/>
</dbReference>
<gene>
    <name evidence="16" type="ORF">V1264_020900</name>
</gene>
<evidence type="ECO:0000256" key="3">
    <source>
        <dbReference type="ARBA" id="ARBA00022741"/>
    </source>
</evidence>
<name>A0AAN9BCH9_9CAEN</name>
<evidence type="ECO:0000256" key="6">
    <source>
        <dbReference type="ARBA" id="ARBA00047780"/>
    </source>
</evidence>
<comment type="catalytic activity">
    <reaction evidence="6 13">
        <text>P(1),P(3)-bis(5'-adenosyl) triphosphate + H2O = AMP + ADP + 2 H(+)</text>
        <dbReference type="Rhea" id="RHEA:13893"/>
        <dbReference type="ChEBI" id="CHEBI:15377"/>
        <dbReference type="ChEBI" id="CHEBI:15378"/>
        <dbReference type="ChEBI" id="CHEBI:58529"/>
        <dbReference type="ChEBI" id="CHEBI:456215"/>
        <dbReference type="ChEBI" id="CHEBI:456216"/>
        <dbReference type="EC" id="3.6.1.29"/>
    </reaction>
</comment>
<feature type="domain" description="HIT" evidence="15">
    <location>
        <begin position="309"/>
        <end position="417"/>
    </location>
</feature>
<comment type="caution">
    <text evidence="16">The sequence shown here is derived from an EMBL/GenBank/DDBJ whole genome shotgun (WGS) entry which is preliminary data.</text>
</comment>
<dbReference type="Proteomes" id="UP001374579">
    <property type="component" value="Unassembled WGS sequence"/>
</dbReference>
<dbReference type="GO" id="GO:0047710">
    <property type="term" value="F:bis(5'-adenosyl)-triphosphatase activity"/>
    <property type="evidence" value="ECO:0007669"/>
    <property type="project" value="UniProtKB-UniRule"/>
</dbReference>
<dbReference type="InterPro" id="IPR001110">
    <property type="entry name" value="UPF0012_CS"/>
</dbReference>